<gene>
    <name evidence="2" type="ORF">PSSM7_168</name>
</gene>
<keyword evidence="1" id="KW-0472">Membrane</keyword>
<proteinExistence type="predicted"/>
<keyword evidence="1" id="KW-1133">Transmembrane helix</keyword>
<dbReference type="Proteomes" id="UP000006532">
    <property type="component" value="Segment"/>
</dbReference>
<evidence type="ECO:0000256" key="1">
    <source>
        <dbReference type="SAM" id="Phobius"/>
    </source>
</evidence>
<reference evidence="2 3" key="1">
    <citation type="journal article" date="2010" name="Environ. Microbiol.">
        <title>Genomic analysis of oceanic cyanobacterial myoviruses compared with T4-like myoviruses from diverse hosts and environments.</title>
        <authorList>
            <person name="Sullivan M.B."/>
            <person name="Huang K.H."/>
            <person name="Ignacio-Espinoza J.C."/>
            <person name="Berlin A.M."/>
            <person name="Kelly L."/>
            <person name="Weigele P.R."/>
            <person name="DeFrancesco A.S."/>
            <person name="Kern S.E."/>
            <person name="Thompson L.R."/>
            <person name="Young S."/>
            <person name="Yandava C."/>
            <person name="Fu R."/>
            <person name="Krastins B."/>
            <person name="Chase M."/>
            <person name="Sarracino D."/>
            <person name="Osburne M.S."/>
            <person name="Henn M.R."/>
            <person name="Chisholm S.W."/>
        </authorList>
    </citation>
    <scope>NUCLEOTIDE SEQUENCE [LARGE SCALE GENOMIC DNA]</scope>
    <source>
        <strain evidence="2">NATL1A-15</strain>
    </source>
</reference>
<organism evidence="2 3">
    <name type="scientific">Prochlorococcus phage P-SSM7</name>
    <dbReference type="NCBI Taxonomy" id="445688"/>
    <lineage>
        <taxon>Viruses</taxon>
        <taxon>Duplodnaviria</taxon>
        <taxon>Heunggongvirae</taxon>
        <taxon>Uroviricota</taxon>
        <taxon>Caudoviricetes</taxon>
        <taxon>Pantevenvirales</taxon>
        <taxon>Kyanoviridae</taxon>
        <taxon>Palaemonvirus</taxon>
        <taxon>Palaemonvirus pssm7</taxon>
    </lineage>
</organism>
<sequence>MEKTNLTKWFALGVGGILGISHIGMIGMLATRTNSRLPDLNIPTGDYSSYEAEVGEDGYRIRYRANDPKTMYITKDIKSKGGFLGLANNTEKVVEEYTMDGAAHHGGPVSTKSAWIDPAALAYTGGTADAEGKSTARTEACIKAVGGGEQSGRLVGTSVGAAAAPAVSGIPFVGWLAAGWIAMFGGNQGAEIGGGMAQEMSKDC</sequence>
<evidence type="ECO:0000313" key="2">
    <source>
        <dbReference type="EMBL" id="ADO98939.1"/>
    </source>
</evidence>
<accession>E3SNT2</accession>
<dbReference type="RefSeq" id="YP_004324995.1">
    <property type="nucleotide sequence ID" value="NC_015290.1"/>
</dbReference>
<keyword evidence="1" id="KW-0812">Transmembrane</keyword>
<feature type="transmembrane region" description="Helical" evidence="1">
    <location>
        <begin position="6"/>
        <end position="30"/>
    </location>
</feature>
<protein>
    <submittedName>
        <fullName evidence="2">Uncharacterized protein</fullName>
    </submittedName>
</protein>
<dbReference type="KEGG" id="vg:10329440"/>
<evidence type="ECO:0000313" key="3">
    <source>
        <dbReference type="Proteomes" id="UP000006532"/>
    </source>
</evidence>
<dbReference type="GeneID" id="10329440"/>
<dbReference type="EMBL" id="GU071103">
    <property type="protein sequence ID" value="ADO98939.1"/>
    <property type="molecule type" value="Genomic_DNA"/>
</dbReference>
<keyword evidence="3" id="KW-1185">Reference proteome</keyword>
<dbReference type="OrthoDB" id="13761at10239"/>
<name>E3SNT2_9CAUD</name>